<dbReference type="HOGENOM" id="CLU_068199_2_2_7"/>
<dbReference type="GO" id="GO:0006777">
    <property type="term" value="P:Mo-molybdopterin cofactor biosynthetic process"/>
    <property type="evidence" value="ECO:0007669"/>
    <property type="project" value="InterPro"/>
</dbReference>
<organism evidence="2 3">
    <name type="scientific">Desulfatibacillum aliphaticivorans</name>
    <dbReference type="NCBI Taxonomy" id="218208"/>
    <lineage>
        <taxon>Bacteria</taxon>
        <taxon>Pseudomonadati</taxon>
        <taxon>Thermodesulfobacteriota</taxon>
        <taxon>Desulfobacteria</taxon>
        <taxon>Desulfobacterales</taxon>
        <taxon>Desulfatibacillaceae</taxon>
        <taxon>Desulfatibacillum</taxon>
    </lineage>
</organism>
<name>B8FJL3_DESAL</name>
<dbReference type="InterPro" id="IPR004435">
    <property type="entry name" value="MobB_dom"/>
</dbReference>
<dbReference type="AlphaFoldDB" id="B8FJL3"/>
<gene>
    <name evidence="2" type="ordered locus">Dalk_3996</name>
</gene>
<feature type="domain" description="Molybdopterin-guanine dinucleotide biosynthesis protein B (MobB)" evidence="1">
    <location>
        <begin position="5"/>
        <end position="134"/>
    </location>
</feature>
<dbReference type="PANTHER" id="PTHR40072">
    <property type="entry name" value="MOLYBDOPTERIN-GUANINE DINUCLEOTIDE BIOSYNTHESIS ADAPTER PROTEIN-RELATED"/>
    <property type="match status" value="1"/>
</dbReference>
<dbReference type="EMBL" id="CP001322">
    <property type="protein sequence ID" value="ACL05682.1"/>
    <property type="molecule type" value="Genomic_DNA"/>
</dbReference>
<dbReference type="Pfam" id="PF03205">
    <property type="entry name" value="MobB"/>
    <property type="match status" value="1"/>
</dbReference>
<dbReference type="eggNOG" id="COG1763">
    <property type="taxonomic scope" value="Bacteria"/>
</dbReference>
<dbReference type="Gene3D" id="3.40.50.300">
    <property type="entry name" value="P-loop containing nucleotide triphosphate hydrolases"/>
    <property type="match status" value="1"/>
</dbReference>
<dbReference type="InterPro" id="IPR052539">
    <property type="entry name" value="MGD_biosynthesis_adapter"/>
</dbReference>
<reference evidence="2 3" key="1">
    <citation type="journal article" date="2012" name="Environ. Microbiol.">
        <title>The genome sequence of Desulfatibacillum alkenivorans AK-01: a blueprint for anaerobic alkane oxidation.</title>
        <authorList>
            <person name="Callaghan A.V."/>
            <person name="Morris B.E."/>
            <person name="Pereira I.A."/>
            <person name="McInerney M.J."/>
            <person name="Austin R.N."/>
            <person name="Groves J.T."/>
            <person name="Kukor J.J."/>
            <person name="Suflita J.M."/>
            <person name="Young L.Y."/>
            <person name="Zylstra G.J."/>
            <person name="Wawrik B."/>
        </authorList>
    </citation>
    <scope>NUCLEOTIDE SEQUENCE [LARGE SCALE GENOMIC DNA]</scope>
    <source>
        <strain evidence="2 3">AK-01</strain>
    </source>
</reference>
<dbReference type="PANTHER" id="PTHR40072:SF1">
    <property type="entry name" value="MOLYBDOPTERIN-GUANINE DINUCLEOTIDE BIOSYNTHESIS ADAPTER PROTEIN"/>
    <property type="match status" value="1"/>
</dbReference>
<keyword evidence="3" id="KW-1185">Reference proteome</keyword>
<proteinExistence type="predicted"/>
<dbReference type="RefSeq" id="WP_015948730.1">
    <property type="nucleotide sequence ID" value="NC_011768.1"/>
</dbReference>
<dbReference type="GO" id="GO:0005525">
    <property type="term" value="F:GTP binding"/>
    <property type="evidence" value="ECO:0007669"/>
    <property type="project" value="InterPro"/>
</dbReference>
<accession>B8FJL3</accession>
<dbReference type="CDD" id="cd03116">
    <property type="entry name" value="MobB"/>
    <property type="match status" value="1"/>
</dbReference>
<evidence type="ECO:0000259" key="1">
    <source>
        <dbReference type="Pfam" id="PF03205"/>
    </source>
</evidence>
<protein>
    <submittedName>
        <fullName evidence="2">Molybdopterin-guanine dinucleotide biosynthesis protein B</fullName>
    </submittedName>
</protein>
<dbReference type="SUPFAM" id="SSF52540">
    <property type="entry name" value="P-loop containing nucleoside triphosphate hydrolases"/>
    <property type="match status" value="1"/>
</dbReference>
<evidence type="ECO:0000313" key="2">
    <source>
        <dbReference type="EMBL" id="ACL05682.1"/>
    </source>
</evidence>
<sequence length="169" mass="18302">MPPTIVSIVGFSNSGKTTLAVALIASLKARGYKLGVIKHAAHGFDMDRSGKDSYKHKQAGADAVVVASAKRVALVKDVQREMSPVDIARAYFPDMDLVLVEGYKKEDLPKIEVMGFDEDPTPHFGGHPKILATVSLHPPEQKLHVPHFSFDQADELANFLIEAGAIGDK</sequence>
<dbReference type="NCBIfam" id="TIGR00176">
    <property type="entry name" value="mobB"/>
    <property type="match status" value="1"/>
</dbReference>
<dbReference type="InterPro" id="IPR027417">
    <property type="entry name" value="P-loop_NTPase"/>
</dbReference>
<dbReference type="Proteomes" id="UP000000739">
    <property type="component" value="Chromosome"/>
</dbReference>
<dbReference type="KEGG" id="dal:Dalk_3996"/>
<evidence type="ECO:0000313" key="3">
    <source>
        <dbReference type="Proteomes" id="UP000000739"/>
    </source>
</evidence>